<reference evidence="6 7" key="1">
    <citation type="journal article" date="2011" name="J. Bacteriol.">
        <title>Whole-genome shotgun sequencing of the sulfur-oxidizing chemoautotroph Tetrathiobacter kashmirensis.</title>
        <authorList>
            <person name="Ghosh W."/>
            <person name="George A."/>
            <person name="Agarwal A."/>
            <person name="Raj P."/>
            <person name="Alam M."/>
            <person name="Pyne P."/>
            <person name="Das Gupta S.K."/>
        </authorList>
    </citation>
    <scope>NUCLEOTIDE SEQUENCE [LARGE SCALE GENOMIC DNA]</scope>
    <source>
        <strain evidence="6 7">WT001</strain>
    </source>
</reference>
<reference evidence="7" key="2">
    <citation type="journal article" date="2013" name="PLoS ONE">
        <title>Genome implosion elicits host-confinement in Alcaligenaceae: evidence from the comparative genomics of Tetrathiobacter kashmirensis, a pathogen in the making.</title>
        <authorList>
            <person name="Ghosh W."/>
            <person name="Alam M."/>
            <person name="Roy C."/>
            <person name="Pyne P."/>
            <person name="George A."/>
            <person name="Chakraborty R."/>
            <person name="Majumder S."/>
            <person name="Agarwal A."/>
            <person name="Chakraborty S."/>
            <person name="Majumdar S."/>
            <person name="Gupta S.K."/>
        </authorList>
    </citation>
    <scope>NUCLEOTIDE SEQUENCE [LARGE SCALE GENOMIC DNA]</scope>
    <source>
        <strain evidence="7">WT001</strain>
    </source>
</reference>
<evidence type="ECO:0000256" key="3">
    <source>
        <dbReference type="ARBA" id="ARBA00023163"/>
    </source>
</evidence>
<dbReference type="GO" id="GO:0045892">
    <property type="term" value="P:negative regulation of DNA-templated transcription"/>
    <property type="evidence" value="ECO:0007669"/>
    <property type="project" value="TreeGrafter"/>
</dbReference>
<dbReference type="PANTHER" id="PTHR30136:SF7">
    <property type="entry name" value="HTH-TYPE TRANSCRIPTIONAL REGULATOR KDGR-RELATED"/>
    <property type="match status" value="1"/>
</dbReference>
<dbReference type="STRING" id="1036672.TKWG_22260"/>
<dbReference type="Proteomes" id="UP000005267">
    <property type="component" value="Chromosome"/>
</dbReference>
<dbReference type="InterPro" id="IPR014757">
    <property type="entry name" value="Tscrpt_reg_IclR_C"/>
</dbReference>
<dbReference type="OrthoDB" id="6057486at2"/>
<keyword evidence="7" id="KW-1185">Reference proteome</keyword>
<dbReference type="EMBL" id="CP003555">
    <property type="protein sequence ID" value="AFK64100.1"/>
    <property type="molecule type" value="Genomic_DNA"/>
</dbReference>
<dbReference type="KEGG" id="aka:TKWG_22260"/>
<evidence type="ECO:0000256" key="1">
    <source>
        <dbReference type="ARBA" id="ARBA00023015"/>
    </source>
</evidence>
<dbReference type="SUPFAM" id="SSF55781">
    <property type="entry name" value="GAF domain-like"/>
    <property type="match status" value="1"/>
</dbReference>
<accession>I3UGG2</accession>
<proteinExistence type="predicted"/>
<feature type="domain" description="IclR-ED" evidence="5">
    <location>
        <begin position="80"/>
        <end position="260"/>
    </location>
</feature>
<dbReference type="Pfam" id="PF01614">
    <property type="entry name" value="IclR_C"/>
    <property type="match status" value="1"/>
</dbReference>
<dbReference type="InterPro" id="IPR029016">
    <property type="entry name" value="GAF-like_dom_sf"/>
</dbReference>
<organism evidence="6 7">
    <name type="scientific">Advenella kashmirensis (strain DSM 17095 / LMG 22695 / WT001)</name>
    <name type="common">Tetrathiobacter kashmirensis</name>
    <dbReference type="NCBI Taxonomy" id="1036672"/>
    <lineage>
        <taxon>Bacteria</taxon>
        <taxon>Pseudomonadati</taxon>
        <taxon>Pseudomonadota</taxon>
        <taxon>Betaproteobacteria</taxon>
        <taxon>Burkholderiales</taxon>
        <taxon>Alcaligenaceae</taxon>
    </lineage>
</organism>
<dbReference type="Gene3D" id="3.30.450.40">
    <property type="match status" value="1"/>
</dbReference>
<feature type="domain" description="HTH iclR-type" evidence="4">
    <location>
        <begin position="17"/>
        <end position="79"/>
    </location>
</feature>
<evidence type="ECO:0000256" key="2">
    <source>
        <dbReference type="ARBA" id="ARBA00023125"/>
    </source>
</evidence>
<evidence type="ECO:0000259" key="5">
    <source>
        <dbReference type="PROSITE" id="PS51078"/>
    </source>
</evidence>
<dbReference type="SUPFAM" id="SSF46785">
    <property type="entry name" value="Winged helix' DNA-binding domain"/>
    <property type="match status" value="1"/>
</dbReference>
<dbReference type="RefSeq" id="WP_014752191.1">
    <property type="nucleotide sequence ID" value="NC_017964.1"/>
</dbReference>
<gene>
    <name evidence="6" type="ordered locus">TKWG_22260</name>
</gene>
<dbReference type="Gene3D" id="1.10.10.10">
    <property type="entry name" value="Winged helix-like DNA-binding domain superfamily/Winged helix DNA-binding domain"/>
    <property type="match status" value="1"/>
</dbReference>
<keyword evidence="2" id="KW-0238">DNA-binding</keyword>
<dbReference type="PROSITE" id="PS51078">
    <property type="entry name" value="ICLR_ED"/>
    <property type="match status" value="1"/>
</dbReference>
<dbReference type="SMART" id="SM00346">
    <property type="entry name" value="HTH_ICLR"/>
    <property type="match status" value="1"/>
</dbReference>
<dbReference type="PROSITE" id="PS51077">
    <property type="entry name" value="HTH_ICLR"/>
    <property type="match status" value="1"/>
</dbReference>
<protein>
    <submittedName>
        <fullName evidence="6">Regulatory protein IclR</fullName>
    </submittedName>
</protein>
<keyword evidence="1" id="KW-0805">Transcription regulation</keyword>
<dbReference type="InterPro" id="IPR050707">
    <property type="entry name" value="HTH_MetabolicPath_Reg"/>
</dbReference>
<dbReference type="InterPro" id="IPR005471">
    <property type="entry name" value="Tscrpt_reg_IclR_N"/>
</dbReference>
<dbReference type="AlphaFoldDB" id="I3UGG2"/>
<dbReference type="InterPro" id="IPR036388">
    <property type="entry name" value="WH-like_DNA-bd_sf"/>
</dbReference>
<evidence type="ECO:0000313" key="7">
    <source>
        <dbReference type="Proteomes" id="UP000005267"/>
    </source>
</evidence>
<dbReference type="GO" id="GO:0003700">
    <property type="term" value="F:DNA-binding transcription factor activity"/>
    <property type="evidence" value="ECO:0007669"/>
    <property type="project" value="TreeGrafter"/>
</dbReference>
<keyword evidence="3" id="KW-0804">Transcription</keyword>
<evidence type="ECO:0000313" key="6">
    <source>
        <dbReference type="EMBL" id="AFK64100.1"/>
    </source>
</evidence>
<dbReference type="InterPro" id="IPR036390">
    <property type="entry name" value="WH_DNA-bd_sf"/>
</dbReference>
<dbReference type="PANTHER" id="PTHR30136">
    <property type="entry name" value="HELIX-TURN-HELIX TRANSCRIPTIONAL REGULATOR, ICLR FAMILY"/>
    <property type="match status" value="1"/>
</dbReference>
<sequence length="260" mass="29223">MTEPEKDTQLATTKYSVPALEKALDILEHLSEFAVPMTQAQLARALGRQPGELFRMLSYLEQRGYLKRDQANGAYSLTLKLFELSRTHSPYDELLLAANPLMNGLTDELRESCHLSVLHRDRLLVLSQSESPKPFRLSVEIGSLHSPMGTVSGRLLLAAMRSDELLEYLERQPDFLAMSSTERAAFLNRLEMIQDRGYDHSDSEKFIGWLDLGVLIGNPKSRTRATLTLVALKKSDTPDLLWALPKLKQCAAEIARQVGL</sequence>
<dbReference type="GO" id="GO:0003677">
    <property type="term" value="F:DNA binding"/>
    <property type="evidence" value="ECO:0007669"/>
    <property type="project" value="UniProtKB-KW"/>
</dbReference>
<dbReference type="HOGENOM" id="CLU_062618_5_0_4"/>
<name>I3UGG2_ADVKW</name>
<evidence type="ECO:0000259" key="4">
    <source>
        <dbReference type="PROSITE" id="PS51077"/>
    </source>
</evidence>
<dbReference type="Pfam" id="PF09339">
    <property type="entry name" value="HTH_IclR"/>
    <property type="match status" value="1"/>
</dbReference>